<dbReference type="VEuPathDB" id="PlasmoDB:PRCDC_API02000"/>
<dbReference type="EMBL" id="LVLA01000001">
    <property type="protein sequence ID" value="KYO03643.1"/>
    <property type="molecule type" value="Genomic_DNA"/>
</dbReference>
<evidence type="ECO:0000313" key="4">
    <source>
        <dbReference type="Proteomes" id="UP000076359"/>
    </source>
</evidence>
<gene>
    <name evidence="1" type="primary">RPS17</name>
    <name evidence="1" type="ORF">PRCDC_API02000</name>
    <name evidence="2" type="ORF">PRSY57_API02000</name>
</gene>
<reference evidence="1" key="2">
    <citation type="submission" date="2014-05" db="EMBL/GenBank/DDBJ databases">
        <title>The genome sequences of chimpanzee malaria parasites reveal the path to human adaptation.</title>
        <authorList>
            <person name="Otto T.D."/>
            <person name="Rayner J.C."/>
            <person name="Boehme U."/>
            <person name="Pain A."/>
            <person name="Spottiswoode N."/>
            <person name="Sanders M."/>
            <person name="Quail M."/>
            <person name="Ollomo B."/>
            <person name="Renaud F."/>
            <person name="Thomas A.W."/>
            <person name="Prugnolle F."/>
            <person name="Conway D.J."/>
            <person name="Newbold C."/>
            <person name="Berriman M."/>
        </authorList>
    </citation>
    <scope>NUCLEOTIDE SEQUENCE [LARGE SCALE GENOMIC DNA]</scope>
    <source>
        <strain evidence="1">CDC</strain>
    </source>
</reference>
<dbReference type="RefSeq" id="XP_019970958.1">
    <property type="nucleotide sequence ID" value="NW_017962150.1"/>
</dbReference>
<dbReference type="GO" id="GO:0005840">
    <property type="term" value="C:ribosome"/>
    <property type="evidence" value="ECO:0007669"/>
    <property type="project" value="UniProtKB-KW"/>
</dbReference>
<sequence length="74" mass="9129">MNIKIGYVIKNLNINIKIVCISFYKYNFKYKKLLLCNLYIKIYDNRNEVIINDYILFKYYKKSKYCNNRVIKIL</sequence>
<evidence type="ECO:0000313" key="3">
    <source>
        <dbReference type="Proteomes" id="UP000027581"/>
    </source>
</evidence>
<keyword evidence="3" id="KW-1185">Reference proteome</keyword>
<dbReference type="AlphaFoldDB" id="A0A060S0L6"/>
<keyword evidence="1" id="KW-0689">Ribosomal protein</keyword>
<dbReference type="GeneID" id="24534060"/>
<dbReference type="EMBL" id="HG810776">
    <property type="protein sequence ID" value="CDO67259.1"/>
    <property type="molecule type" value="Genomic_DNA"/>
</dbReference>
<evidence type="ECO:0000313" key="2">
    <source>
        <dbReference type="EMBL" id="KYO03643.1"/>
    </source>
</evidence>
<accession>A0A060S0L6</accession>
<dbReference type="Proteomes" id="UP000076359">
    <property type="component" value="Unassembled WGS sequence"/>
</dbReference>
<proteinExistence type="predicted"/>
<protein>
    <submittedName>
        <fullName evidence="1">Apicoplast ribosomal protein S17, putative</fullName>
    </submittedName>
</protein>
<organism evidence="1 3">
    <name type="scientific">Plasmodium reichenowi</name>
    <dbReference type="NCBI Taxonomy" id="5854"/>
    <lineage>
        <taxon>Eukaryota</taxon>
        <taxon>Sar</taxon>
        <taxon>Alveolata</taxon>
        <taxon>Apicomplexa</taxon>
        <taxon>Aconoidasida</taxon>
        <taxon>Haemosporida</taxon>
        <taxon>Plasmodiidae</taxon>
        <taxon>Plasmodium</taxon>
        <taxon>Plasmodium (Laverania)</taxon>
    </lineage>
</organism>
<evidence type="ECO:0000313" key="1">
    <source>
        <dbReference type="EMBL" id="CDO67259.1"/>
    </source>
</evidence>
<keyword evidence="1" id="KW-0687">Ribonucleoprotein</keyword>
<reference evidence="1" key="1">
    <citation type="submission" date="2014-01" db="EMBL/GenBank/DDBJ databases">
        <authorList>
            <person name="Aslett M."/>
        </authorList>
    </citation>
    <scope>NUCLEOTIDE SEQUENCE</scope>
    <source>
        <strain evidence="1">CDC</strain>
    </source>
</reference>
<name>A0A060S0L6_PLARE</name>
<reference evidence="2 4" key="3">
    <citation type="journal article" date="2016" name="Nat. Commun.">
        <title>Genomes of cryptic chimpanzee Plasmodium species reveal key evolutionary events leading to human malaria.</title>
        <authorList>
            <person name="Sundararaman S.A."/>
            <person name="Plenderleith L.J."/>
            <person name="Liu W."/>
            <person name="Loy D.E."/>
            <person name="Learn G.H."/>
            <person name="Li Y."/>
            <person name="Shaw K.S."/>
            <person name="Ayouba A."/>
            <person name="Peeters M."/>
            <person name="Speede S."/>
            <person name="Shaw G.M."/>
            <person name="Bushman F.D."/>
            <person name="Brisson D."/>
            <person name="Rayner J.C."/>
            <person name="Sharp P.M."/>
            <person name="Hahn B.H."/>
        </authorList>
    </citation>
    <scope>NUCLEOTIDE SEQUENCE [LARGE SCALE GENOMIC DNA]</scope>
    <source>
        <strain evidence="2 4">SY57</strain>
    </source>
</reference>
<dbReference type="Proteomes" id="UP000027581">
    <property type="component" value="Unassembled WGS sequence"/>
</dbReference>